<dbReference type="SUPFAM" id="SSF53681">
    <property type="entry name" value="Aspartate/glutamate racemase"/>
    <property type="match status" value="2"/>
</dbReference>
<dbReference type="Gene3D" id="3.40.50.1860">
    <property type="match status" value="2"/>
</dbReference>
<keyword evidence="4 7" id="KW-0573">Peptidoglycan synthesis</keyword>
<dbReference type="EC" id="5.1.1.3" evidence="2 7"/>
<sequence>MNNQAIGIFDSGIGGLSVFQEIKKLLPFENLIYFADQAFCPYGTKSQSQIRKRVLSALSFFEKQKVKLVVIACNTATTVGIDYYREKFPKVPIIGVVPVIKTAGGKTVTKKVLILATQSTIENPYLNVLINKFGKGIKFFKLGDWEGQLVKMIENGELKQKKIEKELDFLLTPFLNQNIDTVVLGCTHFPLIRNQIQDIFGARVQILDSGGAVARHTQRVLENKGLLAENQKPDYTFYTTANIERLNRSIQNFIYILNAKVKKMTFPTD</sequence>
<evidence type="ECO:0000256" key="2">
    <source>
        <dbReference type="ARBA" id="ARBA00013090"/>
    </source>
</evidence>
<dbReference type="GO" id="GO:0009252">
    <property type="term" value="P:peptidoglycan biosynthetic process"/>
    <property type="evidence" value="ECO:0007669"/>
    <property type="project" value="UniProtKB-UniRule"/>
</dbReference>
<dbReference type="InterPro" id="IPR001920">
    <property type="entry name" value="Asp/Glu_race"/>
</dbReference>
<dbReference type="InterPro" id="IPR018187">
    <property type="entry name" value="Asp/Glu_racemase_AS_1"/>
</dbReference>
<comment type="caution">
    <text evidence="8">The sequence shown here is derived from an EMBL/GenBank/DDBJ whole genome shotgun (WGS) entry which is preliminary data.</text>
</comment>
<dbReference type="InterPro" id="IPR033134">
    <property type="entry name" value="Asp/Glu_racemase_AS_2"/>
</dbReference>
<accession>A0A0G0E4L7</accession>
<name>A0A0G0E4L7_UNCC3</name>
<dbReference type="PATRIC" id="fig|1618350.3.peg.192"/>
<evidence type="ECO:0000256" key="6">
    <source>
        <dbReference type="ARBA" id="ARBA00023316"/>
    </source>
</evidence>
<feature type="binding site" evidence="7">
    <location>
        <begin position="10"/>
        <end position="11"/>
    </location>
    <ligand>
        <name>substrate</name>
    </ligand>
</feature>
<feature type="active site" description="Proton donor/acceptor" evidence="7">
    <location>
        <position position="73"/>
    </location>
</feature>
<dbReference type="PANTHER" id="PTHR21198">
    <property type="entry name" value="GLUTAMATE RACEMASE"/>
    <property type="match status" value="1"/>
</dbReference>
<comment type="similarity">
    <text evidence="7">Belongs to the aspartate/glutamate racemases family.</text>
</comment>
<dbReference type="InterPro" id="IPR004391">
    <property type="entry name" value="Glu_race"/>
</dbReference>
<dbReference type="EMBL" id="LBQB01000001">
    <property type="protein sequence ID" value="KKP70275.1"/>
    <property type="molecule type" value="Genomic_DNA"/>
</dbReference>
<proteinExistence type="inferred from homology"/>
<keyword evidence="5 7" id="KW-0413">Isomerase</keyword>
<evidence type="ECO:0000256" key="1">
    <source>
        <dbReference type="ARBA" id="ARBA00001602"/>
    </source>
</evidence>
<evidence type="ECO:0000313" key="8">
    <source>
        <dbReference type="EMBL" id="KKP70275.1"/>
    </source>
</evidence>
<feature type="binding site" evidence="7">
    <location>
        <begin position="187"/>
        <end position="188"/>
    </location>
    <ligand>
        <name>substrate</name>
    </ligand>
</feature>
<dbReference type="PROSITE" id="PS00924">
    <property type="entry name" value="ASP_GLU_RACEMASE_2"/>
    <property type="match status" value="1"/>
</dbReference>
<feature type="binding site" evidence="7">
    <location>
        <begin position="42"/>
        <end position="43"/>
    </location>
    <ligand>
        <name>substrate</name>
    </ligand>
</feature>
<dbReference type="Proteomes" id="UP000034581">
    <property type="component" value="Unassembled WGS sequence"/>
</dbReference>
<organism evidence="8 9">
    <name type="scientific">candidate division CPR3 bacterium GW2011_GWF2_35_18</name>
    <dbReference type="NCBI Taxonomy" id="1618350"/>
    <lineage>
        <taxon>Bacteria</taxon>
        <taxon>Bacteria division CPR3</taxon>
    </lineage>
</organism>
<comment type="function">
    <text evidence="7">Provides the (R)-glutamate required for cell wall biosynthesis.</text>
</comment>
<dbReference type="Pfam" id="PF01177">
    <property type="entry name" value="Asp_Glu_race"/>
    <property type="match status" value="1"/>
</dbReference>
<dbReference type="GO" id="GO:0008881">
    <property type="term" value="F:glutamate racemase activity"/>
    <property type="evidence" value="ECO:0007669"/>
    <property type="project" value="UniProtKB-UniRule"/>
</dbReference>
<keyword evidence="6 7" id="KW-0961">Cell wall biogenesis/degradation</keyword>
<dbReference type="NCBIfam" id="TIGR00067">
    <property type="entry name" value="glut_race"/>
    <property type="match status" value="1"/>
</dbReference>
<dbReference type="HAMAP" id="MF_00258">
    <property type="entry name" value="Glu_racemase"/>
    <property type="match status" value="1"/>
</dbReference>
<evidence type="ECO:0000313" key="9">
    <source>
        <dbReference type="Proteomes" id="UP000034581"/>
    </source>
</evidence>
<evidence type="ECO:0000256" key="4">
    <source>
        <dbReference type="ARBA" id="ARBA00022984"/>
    </source>
</evidence>
<dbReference type="InterPro" id="IPR015942">
    <property type="entry name" value="Asp/Glu/hydantoin_racemase"/>
</dbReference>
<dbReference type="AlphaFoldDB" id="A0A0G0E4L7"/>
<dbReference type="GO" id="GO:0071555">
    <property type="term" value="P:cell wall organization"/>
    <property type="evidence" value="ECO:0007669"/>
    <property type="project" value="UniProtKB-KW"/>
</dbReference>
<evidence type="ECO:0000256" key="5">
    <source>
        <dbReference type="ARBA" id="ARBA00023235"/>
    </source>
</evidence>
<dbReference type="UniPathway" id="UPA00219"/>
<evidence type="ECO:0000256" key="3">
    <source>
        <dbReference type="ARBA" id="ARBA00022960"/>
    </source>
</evidence>
<comment type="catalytic activity">
    <reaction evidence="1 7">
        <text>L-glutamate = D-glutamate</text>
        <dbReference type="Rhea" id="RHEA:12813"/>
        <dbReference type="ChEBI" id="CHEBI:29985"/>
        <dbReference type="ChEBI" id="CHEBI:29986"/>
        <dbReference type="EC" id="5.1.1.3"/>
    </reaction>
</comment>
<reference evidence="8 9" key="1">
    <citation type="journal article" date="2015" name="Nature">
        <title>rRNA introns, odd ribosomes, and small enigmatic genomes across a large radiation of phyla.</title>
        <authorList>
            <person name="Brown C.T."/>
            <person name="Hug L.A."/>
            <person name="Thomas B.C."/>
            <person name="Sharon I."/>
            <person name="Castelle C.J."/>
            <person name="Singh A."/>
            <person name="Wilkins M.J."/>
            <person name="Williams K.H."/>
            <person name="Banfield J.F."/>
        </authorList>
    </citation>
    <scope>NUCLEOTIDE SEQUENCE [LARGE SCALE GENOMIC DNA]</scope>
</reference>
<dbReference type="STRING" id="1618350.UR67_C0001G0184"/>
<keyword evidence="3 7" id="KW-0133">Cell shape</keyword>
<dbReference type="GO" id="GO:0008360">
    <property type="term" value="P:regulation of cell shape"/>
    <property type="evidence" value="ECO:0007669"/>
    <property type="project" value="UniProtKB-KW"/>
</dbReference>
<dbReference type="PANTHER" id="PTHR21198:SF2">
    <property type="entry name" value="GLUTAMATE RACEMASE"/>
    <property type="match status" value="1"/>
</dbReference>
<feature type="binding site" evidence="7">
    <location>
        <begin position="74"/>
        <end position="75"/>
    </location>
    <ligand>
        <name>substrate</name>
    </ligand>
</feature>
<protein>
    <recommendedName>
        <fullName evidence="2 7">Glutamate racemase</fullName>
        <ecNumber evidence="2 7">5.1.1.3</ecNumber>
    </recommendedName>
</protein>
<dbReference type="PROSITE" id="PS00923">
    <property type="entry name" value="ASP_GLU_RACEMASE_1"/>
    <property type="match status" value="1"/>
</dbReference>
<comment type="pathway">
    <text evidence="7">Cell wall biogenesis; peptidoglycan biosynthesis.</text>
</comment>
<evidence type="ECO:0000256" key="7">
    <source>
        <dbReference type="HAMAP-Rule" id="MF_00258"/>
    </source>
</evidence>
<gene>
    <name evidence="7" type="primary">murI</name>
    <name evidence="8" type="ORF">UR67_C0001G0184</name>
</gene>
<feature type="active site" description="Proton donor/acceptor" evidence="7">
    <location>
        <position position="186"/>
    </location>
</feature>